<dbReference type="NCBIfam" id="TIGR02453">
    <property type="entry name" value="TIGR02453 family protein"/>
    <property type="match status" value="1"/>
</dbReference>
<reference evidence="1 2" key="1">
    <citation type="journal article" date="2022" name="Microorganisms">
        <title>Genome Sequence and Characterization of a Xanthorhodopsin-Containing, Aerobic Anoxygenic Phototrophic Rhodobacter Species, Isolated from Mesophilic Conditions at Yellowstone National Park.</title>
        <authorList>
            <person name="Kyndt J.A."/>
            <person name="Robertson S."/>
            <person name="Shoffstall I.B."/>
            <person name="Ramaley R.F."/>
            <person name="Meyer T.E."/>
        </authorList>
    </citation>
    <scope>NUCLEOTIDE SEQUENCE [LARGE SCALE GENOMIC DNA]</scope>
    <source>
        <strain evidence="1 2">M37P</strain>
    </source>
</reference>
<dbReference type="RefSeq" id="WP_166404566.1">
    <property type="nucleotide sequence ID" value="NZ_JAANHS010000035.1"/>
</dbReference>
<organism evidence="1 2">
    <name type="scientific">Rhodobacter calidifons</name>
    <dbReference type="NCBI Taxonomy" id="2715277"/>
    <lineage>
        <taxon>Bacteria</taxon>
        <taxon>Pseudomonadati</taxon>
        <taxon>Pseudomonadota</taxon>
        <taxon>Alphaproteobacteria</taxon>
        <taxon>Rhodobacterales</taxon>
        <taxon>Rhodobacter group</taxon>
        <taxon>Rhodobacter</taxon>
    </lineage>
</organism>
<dbReference type="InterPro" id="IPR015996">
    <property type="entry name" value="UCP028451"/>
</dbReference>
<comment type="caution">
    <text evidence="1">The sequence shown here is derived from an EMBL/GenBank/DDBJ whole genome shotgun (WGS) entry which is preliminary data.</text>
</comment>
<evidence type="ECO:0000313" key="2">
    <source>
        <dbReference type="Proteomes" id="UP001515660"/>
    </source>
</evidence>
<dbReference type="PANTHER" id="PTHR36452">
    <property type="entry name" value="CHROMOSOME 12, WHOLE GENOME SHOTGUN SEQUENCE"/>
    <property type="match status" value="1"/>
</dbReference>
<sequence>MTPEHAFDIQSFDFLRDLSANNDRDWFHAHKTVFATRLERPFIHLLVSLSNRLQDAPRPMSGGKATVFGMNRDVRFSEDKRPYKTNLSGLLTPSGSKKEAGGVIYVQIDAEGGFAAAGYYGLSPAELGPIRDAMVTREAEFASIKADLANSGRDFDRSDSLTGMPKGFADQVDHPHAAEIRLKSLMLREDMDRDVWLSGDVTDRIEALARDAMPLLDFTESGR</sequence>
<evidence type="ECO:0000313" key="1">
    <source>
        <dbReference type="EMBL" id="NHB78567.1"/>
    </source>
</evidence>
<accession>A0ABX0GCX0</accession>
<keyword evidence="2" id="KW-1185">Reference proteome</keyword>
<dbReference type="Pfam" id="PF09365">
    <property type="entry name" value="DUF2461"/>
    <property type="match status" value="1"/>
</dbReference>
<proteinExistence type="predicted"/>
<dbReference type="PANTHER" id="PTHR36452:SF1">
    <property type="entry name" value="DUF2461 DOMAIN-CONTAINING PROTEIN"/>
    <property type="match status" value="1"/>
</dbReference>
<dbReference type="Proteomes" id="UP001515660">
    <property type="component" value="Unassembled WGS sequence"/>
</dbReference>
<protein>
    <submittedName>
        <fullName evidence="1">DUF2461 domain-containing protein</fullName>
    </submittedName>
</protein>
<dbReference type="InterPro" id="IPR012808">
    <property type="entry name" value="CHP02453"/>
</dbReference>
<dbReference type="PIRSF" id="PIRSF028451">
    <property type="entry name" value="UCP028451"/>
    <property type="match status" value="1"/>
</dbReference>
<name>A0ABX0GCX0_9RHOB</name>
<gene>
    <name evidence="1" type="ORF">G8O29_17900</name>
</gene>
<dbReference type="EMBL" id="JAANHS010000035">
    <property type="protein sequence ID" value="NHB78567.1"/>
    <property type="molecule type" value="Genomic_DNA"/>
</dbReference>